<evidence type="ECO:0000256" key="3">
    <source>
        <dbReference type="ARBA" id="ARBA00022989"/>
    </source>
</evidence>
<comment type="similarity">
    <text evidence="5">Belongs to the OXA1/ALB3/YidC family.</text>
</comment>
<keyword evidence="4 7" id="KW-0472">Membrane</keyword>
<comment type="caution">
    <text evidence="9">The sequence shown here is derived from an EMBL/GenBank/DDBJ whole genome shotgun (WGS) entry which is preliminary data.</text>
</comment>
<reference evidence="9 10" key="1">
    <citation type="journal article" date="2005" name="Nature">
        <title>The genome of the social amoeba Dictyostelium discoideum.</title>
        <authorList>
            <consortium name="The Dictyostelium discoideum Sequencing Consortium"/>
            <person name="Eichinger L."/>
            <person name="Pachebat J.A."/>
            <person name="Glockner G."/>
            <person name="Rajandream M.A."/>
            <person name="Sucgang R."/>
            <person name="Berriman M."/>
            <person name="Song J."/>
            <person name="Olsen R."/>
            <person name="Szafranski K."/>
            <person name="Xu Q."/>
            <person name="Tunggal B."/>
            <person name="Kummerfeld S."/>
            <person name="Madera M."/>
            <person name="Konfortov B.A."/>
            <person name="Rivero F."/>
            <person name="Bankier A.T."/>
            <person name="Lehmann R."/>
            <person name="Hamlin N."/>
            <person name="Davies R."/>
            <person name="Gaudet P."/>
            <person name="Fey P."/>
            <person name="Pilcher K."/>
            <person name="Chen G."/>
            <person name="Saunders D."/>
            <person name="Sodergren E."/>
            <person name="Davis P."/>
            <person name="Kerhornou A."/>
            <person name="Nie X."/>
            <person name="Hall N."/>
            <person name="Anjard C."/>
            <person name="Hemphill L."/>
            <person name="Bason N."/>
            <person name="Farbrother P."/>
            <person name="Desany B."/>
            <person name="Just E."/>
            <person name="Morio T."/>
            <person name="Rost R."/>
            <person name="Churcher C."/>
            <person name="Cooper J."/>
            <person name="Haydock S."/>
            <person name="van Driessche N."/>
            <person name="Cronin A."/>
            <person name="Goodhead I."/>
            <person name="Muzny D."/>
            <person name="Mourier T."/>
            <person name="Pain A."/>
            <person name="Lu M."/>
            <person name="Harper D."/>
            <person name="Lindsay R."/>
            <person name="Hauser H."/>
            <person name="James K."/>
            <person name="Quiles M."/>
            <person name="Madan Babu M."/>
            <person name="Saito T."/>
            <person name="Buchrieser C."/>
            <person name="Wardroper A."/>
            <person name="Felder M."/>
            <person name="Thangavelu M."/>
            <person name="Johnson D."/>
            <person name="Knights A."/>
            <person name="Loulseged H."/>
            <person name="Mungall K."/>
            <person name="Oliver K."/>
            <person name="Price C."/>
            <person name="Quail M.A."/>
            <person name="Urushihara H."/>
            <person name="Hernandez J."/>
            <person name="Rabbinowitsch E."/>
            <person name="Steffen D."/>
            <person name="Sanders M."/>
            <person name="Ma J."/>
            <person name="Kohara Y."/>
            <person name="Sharp S."/>
            <person name="Simmonds M."/>
            <person name="Spiegler S."/>
            <person name="Tivey A."/>
            <person name="Sugano S."/>
            <person name="White B."/>
            <person name="Walker D."/>
            <person name="Woodward J."/>
            <person name="Winckler T."/>
            <person name="Tanaka Y."/>
            <person name="Shaulsky G."/>
            <person name="Schleicher M."/>
            <person name="Weinstock G."/>
            <person name="Rosenthal A."/>
            <person name="Cox E.C."/>
            <person name="Chisholm R.L."/>
            <person name="Gibbs R."/>
            <person name="Loomis W.F."/>
            <person name="Platzer M."/>
            <person name="Kay R.R."/>
            <person name="Williams J."/>
            <person name="Dear P.H."/>
            <person name="Noegel A.A."/>
            <person name="Barrell B."/>
            <person name="Kuspa A."/>
        </authorList>
    </citation>
    <scope>NUCLEOTIDE SEQUENCE [LARGE SCALE GENOMIC DNA]</scope>
    <source>
        <strain evidence="9 10">AX4</strain>
    </source>
</reference>
<dbReference type="OMA" id="FIEVCLN"/>
<dbReference type="dictyBase" id="DDB_G0284883">
    <property type="gene designation" value="oxaA"/>
</dbReference>
<dbReference type="PANTHER" id="PTHR12428:SF62">
    <property type="entry name" value="MEMBRANE INSERTASE YIDC_OXA_ALB C-TERMINAL DOMAIN-CONTAINING PROTEIN"/>
    <property type="match status" value="1"/>
</dbReference>
<dbReference type="AlphaFoldDB" id="Q54P11"/>
<dbReference type="Pfam" id="PF02096">
    <property type="entry name" value="60KD_IMP"/>
    <property type="match status" value="1"/>
</dbReference>
<dbReference type="FunCoup" id="Q54P11">
    <property type="interactions" value="230"/>
</dbReference>
<feature type="transmembrane region" description="Helical" evidence="7">
    <location>
        <begin position="147"/>
        <end position="169"/>
    </location>
</feature>
<dbReference type="InterPro" id="IPR028055">
    <property type="entry name" value="YidC/Oxa/ALB_C"/>
</dbReference>
<sequence>MFNRILNNNVCKKTLLNQSFNLINKNNFKFSLYKNSSNFSGVILNSNNNNNNRFYTSTTNNNNNNNNNNNQNVITTPTSTATKTTELTELTESTSYDPNKLGGGIDETLKINLEDFKHVLDPEMVPITGLPSFIEVCLNQLHHLTSLPWLVIVPVFTLFIRSALFPLSIKHRINSMRLLEIRPQLDKFKEQQKINRKNKASIQVRAQTSQKITTLLKEKGCHPVLSYILPMANLPFLISSIIAFRDMAANYPSLKDAGMLWFTDLSQSDPIFVLPVICSSLYLIATELAFSKNTNPLMVALKWVSRGMSLLLIAFSPTIPSICYLYWIPSGLFTIAQSLAFNSKRVCKFLGLPISIKSGDSVISLFNDGENKKPEIKYAPELPSSSKSKPIFNKKK</sequence>
<accession>Q54P11</accession>
<dbReference type="PhylomeDB" id="Q54P11"/>
<feature type="transmembrane region" description="Helical" evidence="7">
    <location>
        <begin position="310"/>
        <end position="328"/>
    </location>
</feature>
<keyword evidence="3 7" id="KW-1133">Transmembrane helix</keyword>
<evidence type="ECO:0000313" key="10">
    <source>
        <dbReference type="Proteomes" id="UP000002195"/>
    </source>
</evidence>
<dbReference type="CDD" id="cd20069">
    <property type="entry name" value="5TM_Oxa1-like"/>
    <property type="match status" value="1"/>
</dbReference>
<feature type="domain" description="Membrane insertase YidC/Oxa/ALB C-terminal" evidence="8">
    <location>
        <begin position="149"/>
        <end position="342"/>
    </location>
</feature>
<dbReference type="GO" id="GO:0032977">
    <property type="term" value="F:membrane insertase activity"/>
    <property type="evidence" value="ECO:0000250"/>
    <property type="project" value="dictyBase"/>
</dbReference>
<dbReference type="EMBL" id="AAFI02000073">
    <property type="protein sequence ID" value="EAL64905.1"/>
    <property type="molecule type" value="Genomic_DNA"/>
</dbReference>
<dbReference type="InParanoid" id="Q54P11"/>
<feature type="region of interest" description="Disordered" evidence="6">
    <location>
        <begin position="59"/>
        <end position="78"/>
    </location>
</feature>
<gene>
    <name evidence="9" type="primary">oxaA</name>
    <name evidence="9" type="ORF">DDB_G0284883</name>
</gene>
<evidence type="ECO:0000256" key="7">
    <source>
        <dbReference type="SAM" id="Phobius"/>
    </source>
</evidence>
<dbReference type="GO" id="GO:0005743">
    <property type="term" value="C:mitochondrial inner membrane"/>
    <property type="evidence" value="ECO:0000250"/>
    <property type="project" value="dictyBase"/>
</dbReference>
<name>Q54P11_DICDI</name>
<organism evidence="9 10">
    <name type="scientific">Dictyostelium discoideum</name>
    <name type="common">Social amoeba</name>
    <dbReference type="NCBI Taxonomy" id="44689"/>
    <lineage>
        <taxon>Eukaryota</taxon>
        <taxon>Amoebozoa</taxon>
        <taxon>Evosea</taxon>
        <taxon>Eumycetozoa</taxon>
        <taxon>Dictyostelia</taxon>
        <taxon>Dictyosteliales</taxon>
        <taxon>Dictyosteliaceae</taxon>
        <taxon>Dictyostelium</taxon>
    </lineage>
</organism>
<keyword evidence="2 5" id="KW-0812">Transmembrane</keyword>
<dbReference type="RefSeq" id="XP_639906.1">
    <property type="nucleotide sequence ID" value="XM_634814.1"/>
</dbReference>
<dbReference type="InterPro" id="IPR001708">
    <property type="entry name" value="YidC/ALB3/OXA1/COX18"/>
</dbReference>
<dbReference type="PaxDb" id="44689-DDB0266684"/>
<dbReference type="GO" id="GO:0032979">
    <property type="term" value="P:protein insertion into mitochondrial inner membrane from matrix"/>
    <property type="evidence" value="ECO:0000318"/>
    <property type="project" value="GO_Central"/>
</dbReference>
<protein>
    <recommendedName>
        <fullName evidence="8">Membrane insertase YidC/Oxa/ALB C-terminal domain-containing protein</fullName>
    </recommendedName>
</protein>
<dbReference type="KEGG" id="ddi:DDB_G0284883"/>
<evidence type="ECO:0000256" key="2">
    <source>
        <dbReference type="ARBA" id="ARBA00022692"/>
    </source>
</evidence>
<evidence type="ECO:0000259" key="8">
    <source>
        <dbReference type="Pfam" id="PF02096"/>
    </source>
</evidence>
<dbReference type="STRING" id="44689.Q54P11"/>
<dbReference type="GeneID" id="8624818"/>
<dbReference type="HOGENOM" id="CLU_697236_0_0_1"/>
<dbReference type="VEuPathDB" id="AmoebaDB:DDB_G0284883"/>
<proteinExistence type="inferred from homology"/>
<dbReference type="PANTHER" id="PTHR12428">
    <property type="entry name" value="OXA1"/>
    <property type="match status" value="1"/>
</dbReference>
<evidence type="ECO:0000256" key="5">
    <source>
        <dbReference type="RuleBase" id="RU003945"/>
    </source>
</evidence>
<feature type="region of interest" description="Disordered" evidence="6">
    <location>
        <begin position="376"/>
        <end position="396"/>
    </location>
</feature>
<feature type="transmembrane region" description="Helical" evidence="7">
    <location>
        <begin position="224"/>
        <end position="244"/>
    </location>
</feature>
<dbReference type="eggNOG" id="KOG1239">
    <property type="taxonomic scope" value="Eukaryota"/>
</dbReference>
<dbReference type="Proteomes" id="UP000002195">
    <property type="component" value="Unassembled WGS sequence"/>
</dbReference>
<feature type="transmembrane region" description="Helical" evidence="7">
    <location>
        <begin position="271"/>
        <end position="290"/>
    </location>
</feature>
<dbReference type="GO" id="GO:0051205">
    <property type="term" value="P:protein insertion into membrane"/>
    <property type="evidence" value="ECO:0000250"/>
    <property type="project" value="dictyBase"/>
</dbReference>
<evidence type="ECO:0000256" key="1">
    <source>
        <dbReference type="ARBA" id="ARBA00004141"/>
    </source>
</evidence>
<comment type="subcellular location">
    <subcellularLocation>
        <location evidence="1 5">Membrane</location>
        <topology evidence="1 5">Multi-pass membrane protein</topology>
    </subcellularLocation>
</comment>
<keyword evidence="10" id="KW-1185">Reference proteome</keyword>
<evidence type="ECO:0000256" key="4">
    <source>
        <dbReference type="ARBA" id="ARBA00023136"/>
    </source>
</evidence>
<evidence type="ECO:0000256" key="6">
    <source>
        <dbReference type="SAM" id="MobiDB-lite"/>
    </source>
</evidence>
<evidence type="ECO:0000313" key="9">
    <source>
        <dbReference type="EMBL" id="EAL64905.1"/>
    </source>
</evidence>